<organism evidence="2 3">
    <name type="scientific">Pseudoxanthomonas winnipegensis</name>
    <dbReference type="NCBI Taxonomy" id="2480810"/>
    <lineage>
        <taxon>Bacteria</taxon>
        <taxon>Pseudomonadati</taxon>
        <taxon>Pseudomonadota</taxon>
        <taxon>Gammaproteobacteria</taxon>
        <taxon>Lysobacterales</taxon>
        <taxon>Lysobacteraceae</taxon>
        <taxon>Pseudoxanthomonas</taxon>
    </lineage>
</organism>
<dbReference type="OrthoDB" id="9913010at2"/>
<dbReference type="RefSeq" id="WP_130535013.1">
    <property type="nucleotide sequence ID" value="NZ_SHMG01000008.1"/>
</dbReference>
<evidence type="ECO:0000256" key="1">
    <source>
        <dbReference type="SAM" id="SignalP"/>
    </source>
</evidence>
<feature type="signal peptide" evidence="1">
    <location>
        <begin position="1"/>
        <end position="21"/>
    </location>
</feature>
<name>A0A4Q8M1W9_9GAMM</name>
<proteinExistence type="predicted"/>
<protein>
    <recommendedName>
        <fullName evidence="4">Secreted protein</fullName>
    </recommendedName>
</protein>
<dbReference type="EMBL" id="SHMG01000008">
    <property type="protein sequence ID" value="TAA40123.1"/>
    <property type="molecule type" value="Genomic_DNA"/>
</dbReference>
<sequence length="117" mass="12977">MKNLAILLSLFSLIYSRSASSGDFERAFEAGKVAARSFESKLAEERGKVKVDKENVELVDYVYDDRNYAIGLARSSSAYVVIFSLKRNVRGSVIMGGGARYEIDADTLGVKSVEFYE</sequence>
<keyword evidence="1" id="KW-0732">Signal</keyword>
<gene>
    <name evidence="2" type="ORF">EA655_13270</name>
</gene>
<comment type="caution">
    <text evidence="2">The sequence shown here is derived from an EMBL/GenBank/DDBJ whole genome shotgun (WGS) entry which is preliminary data.</text>
</comment>
<dbReference type="Proteomes" id="UP000294164">
    <property type="component" value="Unassembled WGS sequence"/>
</dbReference>
<dbReference type="AlphaFoldDB" id="A0A4Q8M1W9"/>
<reference evidence="2 3" key="1">
    <citation type="submission" date="2019-02" db="EMBL/GenBank/DDBJ databases">
        <title>WGS of Pseudoxanthomonas species novum from clinical isolates.</title>
        <authorList>
            <person name="Bernier A.-M."/>
            <person name="Bernard K."/>
            <person name="Vachon A."/>
        </authorList>
    </citation>
    <scope>NUCLEOTIDE SEQUENCE [LARGE SCALE GENOMIC DNA]</scope>
    <source>
        <strain evidence="2 3">NML130969</strain>
    </source>
</reference>
<accession>A0A4Q8M1W9</accession>
<evidence type="ECO:0008006" key="4">
    <source>
        <dbReference type="Google" id="ProtNLM"/>
    </source>
</evidence>
<evidence type="ECO:0000313" key="2">
    <source>
        <dbReference type="EMBL" id="TAA40123.1"/>
    </source>
</evidence>
<feature type="chain" id="PRO_5020312023" description="Secreted protein" evidence="1">
    <location>
        <begin position="22"/>
        <end position="117"/>
    </location>
</feature>
<evidence type="ECO:0000313" key="3">
    <source>
        <dbReference type="Proteomes" id="UP000294164"/>
    </source>
</evidence>